<keyword evidence="7" id="KW-0732">Signal</keyword>
<feature type="signal peptide" evidence="7">
    <location>
        <begin position="1"/>
        <end position="18"/>
    </location>
</feature>
<comment type="subcellular location">
    <subcellularLocation>
        <location evidence="2 5">Secreted</location>
    </subcellularLocation>
</comment>
<dbReference type="GO" id="GO:0030248">
    <property type="term" value="F:cellulose binding"/>
    <property type="evidence" value="ECO:0007669"/>
    <property type="project" value="UniProtKB-UniRule"/>
</dbReference>
<dbReference type="Pfam" id="PF03443">
    <property type="entry name" value="AA9"/>
    <property type="match status" value="1"/>
</dbReference>
<evidence type="ECO:0000313" key="9">
    <source>
        <dbReference type="EMBL" id="EUC44341.1"/>
    </source>
</evidence>
<sequence>MKASVFLTTAALSVTALAHGGIDKYIVGDKVYQGWEPYNDPAGQKSIQRQYSSYDPLFIKDLTTVNIRCNNKGLLGTGVTGTIAAGSKLTTHWKQWTHKPATFMVYMAKCPGSCDSWDGSGKVWFKIFEQGLISGTENAGVWAGDAIFETLNATITIPNVLAGEYMVRHELTALHQANNPQFYPECAQFTVTGSGTASPPASFLVSFPGAYTGKEPGIAFNIDSEEAKKATTYPLPGPQLWNGTTSDGNATMPGLPAASTAATKQHGGGASGRLRRHGKC</sequence>
<evidence type="ECO:0000256" key="3">
    <source>
        <dbReference type="ARBA" id="ARBA00022525"/>
    </source>
</evidence>
<keyword evidence="5" id="KW-0624">Polysaccharide degradation</keyword>
<feature type="region of interest" description="Disordered" evidence="6">
    <location>
        <begin position="232"/>
        <end position="280"/>
    </location>
</feature>
<dbReference type="InterPro" id="IPR005103">
    <property type="entry name" value="AA9_LPMO"/>
</dbReference>
<dbReference type="Proteomes" id="UP000054032">
    <property type="component" value="Unassembled WGS sequence"/>
</dbReference>
<keyword evidence="4 5" id="KW-1015">Disulfide bond</keyword>
<evidence type="ECO:0000313" key="10">
    <source>
        <dbReference type="Proteomes" id="UP000054032"/>
    </source>
</evidence>
<evidence type="ECO:0000256" key="1">
    <source>
        <dbReference type="ARBA" id="ARBA00001973"/>
    </source>
</evidence>
<evidence type="ECO:0000256" key="5">
    <source>
        <dbReference type="RuleBase" id="RU368122"/>
    </source>
</evidence>
<dbReference type="PANTHER" id="PTHR33353:SF19">
    <property type="entry name" value="GLYCOSYLHYDROLASE FAMILY 61-8 PROTEIN"/>
    <property type="match status" value="1"/>
</dbReference>
<reference evidence="9 10" key="1">
    <citation type="journal article" date="2013" name="PLoS Genet.">
        <title>Comparative genome structure, secondary metabolite, and effector coding capacity across Cochliobolus pathogens.</title>
        <authorList>
            <person name="Condon B.J."/>
            <person name="Leng Y."/>
            <person name="Wu D."/>
            <person name="Bushley K.E."/>
            <person name="Ohm R.A."/>
            <person name="Otillar R."/>
            <person name="Martin J."/>
            <person name="Schackwitz W."/>
            <person name="Grimwood J."/>
            <person name="MohdZainudin N."/>
            <person name="Xue C."/>
            <person name="Wang R."/>
            <person name="Manning V.A."/>
            <person name="Dhillon B."/>
            <person name="Tu Z.J."/>
            <person name="Steffenson B.J."/>
            <person name="Salamov A."/>
            <person name="Sun H."/>
            <person name="Lowry S."/>
            <person name="LaButti K."/>
            <person name="Han J."/>
            <person name="Copeland A."/>
            <person name="Lindquist E."/>
            <person name="Barry K."/>
            <person name="Schmutz J."/>
            <person name="Baker S.E."/>
            <person name="Ciuffetti L.M."/>
            <person name="Grigoriev I.V."/>
            <person name="Zhong S."/>
            <person name="Turgeon B.G."/>
        </authorList>
    </citation>
    <scope>NUCLEOTIDE SEQUENCE [LARGE SCALE GENOMIC DNA]</scope>
    <source>
        <strain evidence="9 10">ATCC 44560</strain>
    </source>
</reference>
<dbReference type="GO" id="GO:0030245">
    <property type="term" value="P:cellulose catabolic process"/>
    <property type="evidence" value="ECO:0007669"/>
    <property type="project" value="UniProtKB-UniRule"/>
</dbReference>
<dbReference type="GO" id="GO:0005576">
    <property type="term" value="C:extracellular region"/>
    <property type="evidence" value="ECO:0007669"/>
    <property type="project" value="UniProtKB-SubCell"/>
</dbReference>
<feature type="domain" description="Auxiliary Activity family 9 catalytic" evidence="8">
    <location>
        <begin position="19"/>
        <end position="228"/>
    </location>
</feature>
<dbReference type="InterPro" id="IPR049892">
    <property type="entry name" value="AA9"/>
</dbReference>
<evidence type="ECO:0000256" key="7">
    <source>
        <dbReference type="SAM" id="SignalP"/>
    </source>
</evidence>
<dbReference type="EC" id="1.14.99.56" evidence="5"/>
<dbReference type="CDD" id="cd21175">
    <property type="entry name" value="LPMO_AA9"/>
    <property type="match status" value="1"/>
</dbReference>
<dbReference type="GO" id="GO:0008810">
    <property type="term" value="F:cellulase activity"/>
    <property type="evidence" value="ECO:0007669"/>
    <property type="project" value="UniProtKB-UniRule"/>
</dbReference>
<dbReference type="GO" id="GO:0004497">
    <property type="term" value="F:monooxygenase activity"/>
    <property type="evidence" value="ECO:0007669"/>
    <property type="project" value="UniProtKB-KW"/>
</dbReference>
<gene>
    <name evidence="9" type="ORF">COCMIDRAFT_27316</name>
</gene>
<dbReference type="Gene3D" id="2.70.50.70">
    <property type="match status" value="1"/>
</dbReference>
<comment type="function">
    <text evidence="5">Lytic polysaccharide monooxygenase (LMPO) that depolymerizes crystalline and amorphous polysaccharides via the oxidation of scissile alpha- or beta-(1-4)-glycosidic bonds, yielding C1 and/or C4 oxidation products. Catalysis by LPMOs requires the reduction of the active-site copper from Cu(II) to Cu(I) by a reducing agent and H(2)O(2) or O(2) as a cosubstrate.</text>
</comment>
<name>W6ZL56_COCMI</name>
<organism evidence="9 10">
    <name type="scientific">Bipolaris oryzae ATCC 44560</name>
    <dbReference type="NCBI Taxonomy" id="930090"/>
    <lineage>
        <taxon>Eukaryota</taxon>
        <taxon>Fungi</taxon>
        <taxon>Dikarya</taxon>
        <taxon>Ascomycota</taxon>
        <taxon>Pezizomycotina</taxon>
        <taxon>Dothideomycetes</taxon>
        <taxon>Pleosporomycetidae</taxon>
        <taxon>Pleosporales</taxon>
        <taxon>Pleosporineae</taxon>
        <taxon>Pleosporaceae</taxon>
        <taxon>Bipolaris</taxon>
    </lineage>
</organism>
<evidence type="ECO:0000256" key="2">
    <source>
        <dbReference type="ARBA" id="ARBA00004613"/>
    </source>
</evidence>
<dbReference type="KEGG" id="bor:COCMIDRAFT_27316"/>
<comment type="cofactor">
    <cofactor evidence="1">
        <name>Cu(2+)</name>
        <dbReference type="ChEBI" id="CHEBI:29036"/>
    </cofactor>
</comment>
<protein>
    <recommendedName>
        <fullName evidence="5">AA9 family lytic polysaccharide monooxygenase</fullName>
        <ecNumber evidence="5">1.14.99.56</ecNumber>
    </recommendedName>
    <alternativeName>
        <fullName evidence="5">Endo-beta-1,4-glucanase</fullName>
    </alternativeName>
    <alternativeName>
        <fullName evidence="5">Glycosyl hydrolase 61 family protein</fullName>
    </alternativeName>
</protein>
<keyword evidence="3 5" id="KW-0964">Secreted</keyword>
<dbReference type="STRING" id="930090.W6ZL56"/>
<feature type="chain" id="PRO_5004887580" description="AA9 family lytic polysaccharide monooxygenase" evidence="7">
    <location>
        <begin position="19"/>
        <end position="280"/>
    </location>
</feature>
<accession>W6ZL56</accession>
<dbReference type="eggNOG" id="ENOG502RYB2">
    <property type="taxonomic scope" value="Eukaryota"/>
</dbReference>
<evidence type="ECO:0000256" key="6">
    <source>
        <dbReference type="SAM" id="MobiDB-lite"/>
    </source>
</evidence>
<dbReference type="AlphaFoldDB" id="W6ZL56"/>
<dbReference type="GeneID" id="19121103"/>
<dbReference type="EMBL" id="KI964006">
    <property type="protein sequence ID" value="EUC44341.1"/>
    <property type="molecule type" value="Genomic_DNA"/>
</dbReference>
<dbReference type="RefSeq" id="XP_007689127.1">
    <property type="nucleotide sequence ID" value="XM_007690937.1"/>
</dbReference>
<keyword evidence="9" id="KW-0503">Monooxygenase</keyword>
<keyword evidence="5" id="KW-0136">Cellulose degradation</keyword>
<keyword evidence="5" id="KW-0119">Carbohydrate metabolism</keyword>
<keyword evidence="10" id="KW-1185">Reference proteome</keyword>
<evidence type="ECO:0000259" key="8">
    <source>
        <dbReference type="Pfam" id="PF03443"/>
    </source>
</evidence>
<dbReference type="PANTHER" id="PTHR33353">
    <property type="entry name" value="PUTATIVE (AFU_ORTHOLOGUE AFUA_1G12560)-RELATED"/>
    <property type="match status" value="1"/>
</dbReference>
<dbReference type="HOGENOM" id="CLU_031730_1_1_1"/>
<keyword evidence="9" id="KW-0560">Oxidoreductase</keyword>
<evidence type="ECO:0000256" key="4">
    <source>
        <dbReference type="ARBA" id="ARBA00023157"/>
    </source>
</evidence>
<comment type="domain">
    <text evidence="5">Has a modular structure: an endo-beta-1,4-glucanase catalytic module at the N-terminus, a linker rich in serines and threonines, and a C-terminal carbohydrate-binding module (CBM).</text>
</comment>
<dbReference type="OrthoDB" id="4849160at2759"/>
<proteinExistence type="predicted"/>
<comment type="catalytic activity">
    <reaction evidence="5">
        <text>[(1-&gt;4)-beta-D-glucosyl]n+m + reduced acceptor + O2 = 4-dehydro-beta-D-glucosyl-[(1-&gt;4)-beta-D-glucosyl]n-1 + [(1-&gt;4)-beta-D-glucosyl]m + acceptor + H2O.</text>
        <dbReference type="EC" id="1.14.99.56"/>
    </reaction>
</comment>